<name>A0ACB6ZBU3_THEGA</name>
<reference evidence="1" key="2">
    <citation type="journal article" date="2020" name="Nat. Commun.">
        <title>Large-scale genome sequencing of mycorrhizal fungi provides insights into the early evolution of symbiotic traits.</title>
        <authorList>
            <person name="Miyauchi S."/>
            <person name="Kiss E."/>
            <person name="Kuo A."/>
            <person name="Drula E."/>
            <person name="Kohler A."/>
            <person name="Sanchez-Garcia M."/>
            <person name="Morin E."/>
            <person name="Andreopoulos B."/>
            <person name="Barry K.W."/>
            <person name="Bonito G."/>
            <person name="Buee M."/>
            <person name="Carver A."/>
            <person name="Chen C."/>
            <person name="Cichocki N."/>
            <person name="Clum A."/>
            <person name="Culley D."/>
            <person name="Crous P.W."/>
            <person name="Fauchery L."/>
            <person name="Girlanda M."/>
            <person name="Hayes R.D."/>
            <person name="Keri Z."/>
            <person name="LaButti K."/>
            <person name="Lipzen A."/>
            <person name="Lombard V."/>
            <person name="Magnuson J."/>
            <person name="Maillard F."/>
            <person name="Murat C."/>
            <person name="Nolan M."/>
            <person name="Ohm R.A."/>
            <person name="Pangilinan J."/>
            <person name="Pereira M.F."/>
            <person name="Perotto S."/>
            <person name="Peter M."/>
            <person name="Pfister S."/>
            <person name="Riley R."/>
            <person name="Sitrit Y."/>
            <person name="Stielow J.B."/>
            <person name="Szollosi G."/>
            <person name="Zifcakova L."/>
            <person name="Stursova M."/>
            <person name="Spatafora J.W."/>
            <person name="Tedersoo L."/>
            <person name="Vaario L.M."/>
            <person name="Yamada A."/>
            <person name="Yan M."/>
            <person name="Wang P."/>
            <person name="Xu J."/>
            <person name="Bruns T."/>
            <person name="Baldrian P."/>
            <person name="Vilgalys R."/>
            <person name="Dunand C."/>
            <person name="Henrissat B."/>
            <person name="Grigoriev I.V."/>
            <person name="Hibbett D."/>
            <person name="Nagy L.G."/>
            <person name="Martin F.M."/>
        </authorList>
    </citation>
    <scope>NUCLEOTIDE SEQUENCE</scope>
    <source>
        <strain evidence="1">P2</strain>
    </source>
</reference>
<keyword evidence="2" id="KW-1185">Reference proteome</keyword>
<reference evidence="1" key="1">
    <citation type="submission" date="2019-10" db="EMBL/GenBank/DDBJ databases">
        <authorList>
            <consortium name="DOE Joint Genome Institute"/>
            <person name="Kuo A."/>
            <person name="Miyauchi S."/>
            <person name="Kiss E."/>
            <person name="Drula E."/>
            <person name="Kohler A."/>
            <person name="Sanchez-Garcia M."/>
            <person name="Andreopoulos B."/>
            <person name="Barry K.W."/>
            <person name="Bonito G."/>
            <person name="Buee M."/>
            <person name="Carver A."/>
            <person name="Chen C."/>
            <person name="Cichocki N."/>
            <person name="Clum A."/>
            <person name="Culley D."/>
            <person name="Crous P.W."/>
            <person name="Fauchery L."/>
            <person name="Girlanda M."/>
            <person name="Hayes R."/>
            <person name="Keri Z."/>
            <person name="Labutti K."/>
            <person name="Lipzen A."/>
            <person name="Lombard V."/>
            <person name="Magnuson J."/>
            <person name="Maillard F."/>
            <person name="Morin E."/>
            <person name="Murat C."/>
            <person name="Nolan M."/>
            <person name="Ohm R."/>
            <person name="Pangilinan J."/>
            <person name="Pereira M."/>
            <person name="Perotto S."/>
            <person name="Peter M."/>
            <person name="Riley R."/>
            <person name="Sitrit Y."/>
            <person name="Stielow B."/>
            <person name="Szollosi G."/>
            <person name="Zifcakova L."/>
            <person name="Stursova M."/>
            <person name="Spatafora J.W."/>
            <person name="Tedersoo L."/>
            <person name="Vaario L.-M."/>
            <person name="Yamada A."/>
            <person name="Yan M."/>
            <person name="Wang P."/>
            <person name="Xu J."/>
            <person name="Bruns T."/>
            <person name="Baldrian P."/>
            <person name="Vilgalys R."/>
            <person name="Henrissat B."/>
            <person name="Grigoriev I.V."/>
            <person name="Hibbett D."/>
            <person name="Nagy L.G."/>
            <person name="Martin F.M."/>
        </authorList>
    </citation>
    <scope>NUCLEOTIDE SEQUENCE</scope>
    <source>
        <strain evidence="1">P2</strain>
    </source>
</reference>
<organism evidence="1 2">
    <name type="scientific">Thelephora ganbajun</name>
    <name type="common">Ganba fungus</name>
    <dbReference type="NCBI Taxonomy" id="370292"/>
    <lineage>
        <taxon>Eukaryota</taxon>
        <taxon>Fungi</taxon>
        <taxon>Dikarya</taxon>
        <taxon>Basidiomycota</taxon>
        <taxon>Agaricomycotina</taxon>
        <taxon>Agaricomycetes</taxon>
        <taxon>Thelephorales</taxon>
        <taxon>Thelephoraceae</taxon>
        <taxon>Thelephora</taxon>
    </lineage>
</organism>
<sequence length="365" mass="41025">MTSYNSLEDGFVTFDPKNMPFRRLGPSGLRVPLFSMGSWLTIGNKVGTDPAKDIIKVAFENGINMFDTAEGYNAGGAEFELGRIIKELKFRRSDIIVTTKIFFGTHKGPNSTGLSRKHIIEGTRESLQRLQLDYVDIIFAHRPDPTVPIEETVRAFNFVIEKGWAFYWATSEWSAAQIEEAHHVATRLNLIPPIADQCQHHMFHRERPEKEYLPLYKNYTYGTTAWSVLAGGLLTGKYNNGIPEDSRYAVHKGDWGVWAQHLLSEEGQKKVAKVKELTKIAEQDLQCSVTQLALAWVAKVNPYTSTVILGATKPEQVIENLGAIDVLSKLTPEIVEKIERVLDNKPTPIAVVARTPYDKNFHALA</sequence>
<protein>
    <submittedName>
        <fullName evidence="1">Aldo/keto reductase</fullName>
    </submittedName>
</protein>
<evidence type="ECO:0000313" key="2">
    <source>
        <dbReference type="Proteomes" id="UP000886501"/>
    </source>
</evidence>
<dbReference type="EMBL" id="MU118043">
    <property type="protein sequence ID" value="KAF9647029.1"/>
    <property type="molecule type" value="Genomic_DNA"/>
</dbReference>
<evidence type="ECO:0000313" key="1">
    <source>
        <dbReference type="EMBL" id="KAF9647029.1"/>
    </source>
</evidence>
<proteinExistence type="predicted"/>
<dbReference type="Proteomes" id="UP000886501">
    <property type="component" value="Unassembled WGS sequence"/>
</dbReference>
<gene>
    <name evidence="1" type="ORF">BDM02DRAFT_3188355</name>
</gene>
<comment type="caution">
    <text evidence="1">The sequence shown here is derived from an EMBL/GenBank/DDBJ whole genome shotgun (WGS) entry which is preliminary data.</text>
</comment>
<accession>A0ACB6ZBU3</accession>